<dbReference type="AlphaFoldDB" id="A0AAQ3QTA1"/>
<name>A0AAQ3QTA1_9LILI</name>
<protein>
    <submittedName>
        <fullName evidence="1">Uncharacterized protein</fullName>
    </submittedName>
</protein>
<gene>
    <name evidence="1" type="ORF">Cni_G29431</name>
</gene>
<dbReference type="EMBL" id="CP136898">
    <property type="protein sequence ID" value="WOL20626.1"/>
    <property type="molecule type" value="Genomic_DNA"/>
</dbReference>
<keyword evidence="2" id="KW-1185">Reference proteome</keyword>
<accession>A0AAQ3QTA1</accession>
<evidence type="ECO:0000313" key="2">
    <source>
        <dbReference type="Proteomes" id="UP001327560"/>
    </source>
</evidence>
<reference evidence="1 2" key="1">
    <citation type="submission" date="2023-10" db="EMBL/GenBank/DDBJ databases">
        <title>Chromosome-scale genome assembly provides insights into flower coloration mechanisms of Canna indica.</title>
        <authorList>
            <person name="Li C."/>
        </authorList>
    </citation>
    <scope>NUCLEOTIDE SEQUENCE [LARGE SCALE GENOMIC DNA]</scope>
    <source>
        <tissue evidence="1">Flower</tissue>
    </source>
</reference>
<dbReference type="Proteomes" id="UP001327560">
    <property type="component" value="Chromosome 9"/>
</dbReference>
<proteinExistence type="predicted"/>
<evidence type="ECO:0000313" key="1">
    <source>
        <dbReference type="EMBL" id="WOL20626.1"/>
    </source>
</evidence>
<organism evidence="1 2">
    <name type="scientific">Canna indica</name>
    <name type="common">Indian-shot</name>
    <dbReference type="NCBI Taxonomy" id="4628"/>
    <lineage>
        <taxon>Eukaryota</taxon>
        <taxon>Viridiplantae</taxon>
        <taxon>Streptophyta</taxon>
        <taxon>Embryophyta</taxon>
        <taxon>Tracheophyta</taxon>
        <taxon>Spermatophyta</taxon>
        <taxon>Magnoliopsida</taxon>
        <taxon>Liliopsida</taxon>
        <taxon>Zingiberales</taxon>
        <taxon>Cannaceae</taxon>
        <taxon>Canna</taxon>
    </lineage>
</organism>
<sequence>MGWKGKKPMLMEPLPEKEDSAAGLAYFPALDPQPSSNAPPAVERCLLHDFSFPAVGLSWGGQRLLP</sequence>